<feature type="compositionally biased region" description="Polar residues" evidence="1">
    <location>
        <begin position="203"/>
        <end position="213"/>
    </location>
</feature>
<evidence type="ECO:0000313" key="5">
    <source>
        <dbReference type="Proteomes" id="UP000580718"/>
    </source>
</evidence>
<proteinExistence type="predicted"/>
<dbReference type="RefSeq" id="WP_110550286.1">
    <property type="nucleotide sequence ID" value="NZ_JACIBU010000001.1"/>
</dbReference>
<comment type="caution">
    <text evidence="3">The sequence shown here is derived from an EMBL/GenBank/DDBJ whole genome shotgun (WGS) entry which is preliminary data.</text>
</comment>
<feature type="compositionally biased region" description="Low complexity" evidence="1">
    <location>
        <begin position="137"/>
        <end position="158"/>
    </location>
</feature>
<reference evidence="3 4" key="1">
    <citation type="submission" date="2018-06" db="EMBL/GenBank/DDBJ databases">
        <title>Draft genome sequence of Modestobacter versicolor CP153-2.</title>
        <authorList>
            <person name="Gundlapally S.R."/>
        </authorList>
    </citation>
    <scope>NUCLEOTIDE SEQUENCE [LARGE SCALE GENOMIC DNA]</scope>
    <source>
        <strain evidence="3 4">CP153-2</strain>
    </source>
</reference>
<name>A0A323VH63_9ACTN</name>
<dbReference type="AlphaFoldDB" id="A0A323VH63"/>
<dbReference type="EMBL" id="JACIBU010000001">
    <property type="protein sequence ID" value="MBB3677836.1"/>
    <property type="molecule type" value="Genomic_DNA"/>
</dbReference>
<evidence type="ECO:0000313" key="4">
    <source>
        <dbReference type="Proteomes" id="UP000247602"/>
    </source>
</evidence>
<accession>A0A323VH63</accession>
<organism evidence="3 4">
    <name type="scientific">Modestobacter versicolor</name>
    <dbReference type="NCBI Taxonomy" id="429133"/>
    <lineage>
        <taxon>Bacteria</taxon>
        <taxon>Bacillati</taxon>
        <taxon>Actinomycetota</taxon>
        <taxon>Actinomycetes</taxon>
        <taxon>Geodermatophilales</taxon>
        <taxon>Geodermatophilaceae</taxon>
        <taxon>Modestobacter</taxon>
    </lineage>
</organism>
<feature type="region of interest" description="Disordered" evidence="1">
    <location>
        <begin position="182"/>
        <end position="213"/>
    </location>
</feature>
<evidence type="ECO:0000313" key="2">
    <source>
        <dbReference type="EMBL" id="MBB3677836.1"/>
    </source>
</evidence>
<dbReference type="Proteomes" id="UP000580718">
    <property type="component" value="Unassembled WGS sequence"/>
</dbReference>
<evidence type="ECO:0000256" key="1">
    <source>
        <dbReference type="SAM" id="MobiDB-lite"/>
    </source>
</evidence>
<gene>
    <name evidence="3" type="ORF">DMO24_00400</name>
    <name evidence="2" type="ORF">FHX36_003571</name>
</gene>
<reference evidence="2 5" key="2">
    <citation type="submission" date="2020-08" db="EMBL/GenBank/DDBJ databases">
        <title>Sequencing the genomes of 1000 actinobacteria strains.</title>
        <authorList>
            <person name="Klenk H.-P."/>
        </authorList>
    </citation>
    <scope>NUCLEOTIDE SEQUENCE [LARGE SCALE GENOMIC DNA]</scope>
    <source>
        <strain evidence="2 5">DSM 16678</strain>
    </source>
</reference>
<protein>
    <submittedName>
        <fullName evidence="3">Uncharacterized protein</fullName>
    </submittedName>
</protein>
<sequence>MSEGTDASISGITQFGTAASTMLTDFTTGATAQLETIASATIGATGLPEGANAAAYHAMLTQSAGELLGDVIKGLQSLGAGALTIAANYADADARQQSEMTTVWNAFHPDGGPTVSAAMAQAAAENPGGSPAQQLRTTGQLPAPTTTAPPAQNADQAAMDQVEADREEYGQDAHQNWLFGHDDLVDAPEPEPEILAPGAPGTEPTTGNGTVTA</sequence>
<dbReference type="Proteomes" id="UP000247602">
    <property type="component" value="Unassembled WGS sequence"/>
</dbReference>
<dbReference type="EMBL" id="QKNV01000003">
    <property type="protein sequence ID" value="PZA23343.1"/>
    <property type="molecule type" value="Genomic_DNA"/>
</dbReference>
<keyword evidence="4" id="KW-1185">Reference proteome</keyword>
<dbReference type="OrthoDB" id="5197510at2"/>
<evidence type="ECO:0000313" key="3">
    <source>
        <dbReference type="EMBL" id="PZA23343.1"/>
    </source>
</evidence>
<feature type="region of interest" description="Disordered" evidence="1">
    <location>
        <begin position="123"/>
        <end position="169"/>
    </location>
</feature>